<accession>A0AAE9IY62</accession>
<evidence type="ECO:0000313" key="1">
    <source>
        <dbReference type="EMBL" id="ULU09983.1"/>
    </source>
</evidence>
<dbReference type="Proteomes" id="UP000827892">
    <property type="component" value="Chromosome I"/>
</dbReference>
<evidence type="ECO:0000313" key="2">
    <source>
        <dbReference type="Proteomes" id="UP000827892"/>
    </source>
</evidence>
<gene>
    <name evidence="1" type="ORF">L3Y34_014379</name>
</gene>
<dbReference type="EMBL" id="CP090891">
    <property type="protein sequence ID" value="ULU09983.1"/>
    <property type="molecule type" value="Genomic_DNA"/>
</dbReference>
<sequence length="80" mass="9265">MSEAQRHIDDPKVDRKPVFLRTLHGPRNGIDDFRKKEKNAENANITEHFPIVKVPVILRFSFLKAFLRGLLPQIAKADCR</sequence>
<organism evidence="1 2">
    <name type="scientific">Caenorhabditis briggsae</name>
    <dbReference type="NCBI Taxonomy" id="6238"/>
    <lineage>
        <taxon>Eukaryota</taxon>
        <taxon>Metazoa</taxon>
        <taxon>Ecdysozoa</taxon>
        <taxon>Nematoda</taxon>
        <taxon>Chromadorea</taxon>
        <taxon>Rhabditida</taxon>
        <taxon>Rhabditina</taxon>
        <taxon>Rhabditomorpha</taxon>
        <taxon>Rhabditoidea</taxon>
        <taxon>Rhabditidae</taxon>
        <taxon>Peloderinae</taxon>
        <taxon>Caenorhabditis</taxon>
    </lineage>
</organism>
<reference evidence="1 2" key="1">
    <citation type="submission" date="2022-05" db="EMBL/GenBank/DDBJ databases">
        <title>Chromosome-level reference genomes for two strains of Caenorhabditis briggsae: an improved platform for comparative genomics.</title>
        <authorList>
            <person name="Stevens L."/>
            <person name="Andersen E.C."/>
        </authorList>
    </citation>
    <scope>NUCLEOTIDE SEQUENCE [LARGE SCALE GENOMIC DNA]</scope>
    <source>
        <strain evidence="1">QX1410_ONT</strain>
        <tissue evidence="1">Whole-organism</tissue>
    </source>
</reference>
<name>A0AAE9IY62_CAEBR</name>
<protein>
    <submittedName>
        <fullName evidence="1">Uncharacterized protein</fullName>
    </submittedName>
</protein>
<dbReference type="AlphaFoldDB" id="A0AAE9IY62"/>
<proteinExistence type="predicted"/>